<evidence type="ECO:0000313" key="4">
    <source>
        <dbReference type="Proteomes" id="UP001652660"/>
    </source>
</evidence>
<name>A0ABM4WUN4_COFAR</name>
<evidence type="ECO:0000313" key="11">
    <source>
        <dbReference type="RefSeq" id="XP_071935499.1"/>
    </source>
</evidence>
<proteinExistence type="inferred from homology"/>
<dbReference type="RefSeq" id="XP_071935499.1">
    <property type="nucleotide sequence ID" value="XM_072079398.1"/>
</dbReference>
<dbReference type="RefSeq" id="XP_071935493.1">
    <property type="nucleotide sequence ID" value="XM_072079392.1"/>
</dbReference>
<dbReference type="InterPro" id="IPR002885">
    <property type="entry name" value="PPR_rpt"/>
</dbReference>
<dbReference type="GeneID" id="140004157"/>
<evidence type="ECO:0000256" key="3">
    <source>
        <dbReference type="PROSITE-ProRule" id="PRU00708"/>
    </source>
</evidence>
<organism evidence="4 8">
    <name type="scientific">Coffea arabica</name>
    <name type="common">Arabian coffee</name>
    <dbReference type="NCBI Taxonomy" id="13443"/>
    <lineage>
        <taxon>Eukaryota</taxon>
        <taxon>Viridiplantae</taxon>
        <taxon>Streptophyta</taxon>
        <taxon>Embryophyta</taxon>
        <taxon>Tracheophyta</taxon>
        <taxon>Spermatophyta</taxon>
        <taxon>Magnoliopsida</taxon>
        <taxon>eudicotyledons</taxon>
        <taxon>Gunneridae</taxon>
        <taxon>Pentapetalae</taxon>
        <taxon>asterids</taxon>
        <taxon>lamiids</taxon>
        <taxon>Gentianales</taxon>
        <taxon>Rubiaceae</taxon>
        <taxon>Ixoroideae</taxon>
        <taxon>Gardenieae complex</taxon>
        <taxon>Bertiereae - Coffeeae clade</taxon>
        <taxon>Coffeeae</taxon>
        <taxon>Coffea</taxon>
    </lineage>
</organism>
<dbReference type="PANTHER" id="PTHR47941">
    <property type="entry name" value="PENTATRICOPEPTIDE REPEAT-CONTAINING PROTEIN 3, MITOCHONDRIAL"/>
    <property type="match status" value="1"/>
</dbReference>
<dbReference type="RefSeq" id="XP_071935497.1">
    <property type="nucleotide sequence ID" value="XM_072079396.1"/>
</dbReference>
<dbReference type="InterPro" id="IPR011990">
    <property type="entry name" value="TPR-like_helical_dom_sf"/>
</dbReference>
<evidence type="ECO:0000313" key="12">
    <source>
        <dbReference type="RefSeq" id="XP_071935500.1"/>
    </source>
</evidence>
<dbReference type="Pfam" id="PF13041">
    <property type="entry name" value="PPR_2"/>
    <property type="match status" value="2"/>
</dbReference>
<dbReference type="RefSeq" id="XP_071935495.1">
    <property type="nucleotide sequence ID" value="XM_072079394.1"/>
</dbReference>
<dbReference type="RefSeq" id="XP_071935494.1">
    <property type="nucleotide sequence ID" value="XM_072079393.1"/>
</dbReference>
<dbReference type="RefSeq" id="XP_071935496.1">
    <property type="nucleotide sequence ID" value="XM_072079395.1"/>
</dbReference>
<evidence type="ECO:0000313" key="8">
    <source>
        <dbReference type="RefSeq" id="XP_071935496.1"/>
    </source>
</evidence>
<keyword evidence="2" id="KW-0677">Repeat</keyword>
<evidence type="ECO:0000313" key="6">
    <source>
        <dbReference type="RefSeq" id="XP_071935494.1"/>
    </source>
</evidence>
<evidence type="ECO:0000313" key="13">
    <source>
        <dbReference type="RefSeq" id="XP_071935501.1"/>
    </source>
</evidence>
<feature type="repeat" description="PPR" evidence="3">
    <location>
        <begin position="325"/>
        <end position="359"/>
    </location>
</feature>
<dbReference type="Pfam" id="PF01535">
    <property type="entry name" value="PPR"/>
    <property type="match status" value="3"/>
</dbReference>
<evidence type="ECO:0000313" key="10">
    <source>
        <dbReference type="RefSeq" id="XP_071935498.1"/>
    </source>
</evidence>
<dbReference type="Gene3D" id="1.25.40.10">
    <property type="entry name" value="Tetratricopeptide repeat domain"/>
    <property type="match status" value="4"/>
</dbReference>
<feature type="repeat" description="PPR" evidence="3">
    <location>
        <begin position="290"/>
        <end position="324"/>
    </location>
</feature>
<evidence type="ECO:0000313" key="9">
    <source>
        <dbReference type="RefSeq" id="XP_071935497.1"/>
    </source>
</evidence>
<keyword evidence="4" id="KW-1185">Reference proteome</keyword>
<dbReference type="RefSeq" id="XP_071935500.1">
    <property type="nucleotide sequence ID" value="XM_072079399.1"/>
</dbReference>
<reference evidence="5 6" key="1">
    <citation type="submission" date="2025-05" db="UniProtKB">
        <authorList>
            <consortium name="RefSeq"/>
        </authorList>
    </citation>
    <scope>IDENTIFICATION</scope>
    <source>
        <tissue evidence="5 6">Leaves</tissue>
    </source>
</reference>
<dbReference type="Proteomes" id="UP001652660">
    <property type="component" value="Chromosome 2e"/>
</dbReference>
<gene>
    <name evidence="5 6 7 8 9 10 11 12 13" type="primary">LOC140004157</name>
</gene>
<protein>
    <recommendedName>
        <fullName evidence="14">Pentatricopeptide repeat-containing protein At2g15980-like</fullName>
    </recommendedName>
</protein>
<dbReference type="RefSeq" id="XP_071935498.1">
    <property type="nucleotide sequence ID" value="XM_072079397.1"/>
</dbReference>
<feature type="repeat" description="PPR" evidence="3">
    <location>
        <begin position="395"/>
        <end position="429"/>
    </location>
</feature>
<sequence length="538" mass="60301">MFALTGLQNHSKAYRFRISLPANETLTANCSMKFPNELQFASGALFRHFQTPTLVKSSFIKQNSFSSSSPSSSSPSPSPPCDQNLVSTAISILKHHRSKSRWSYLRSLLTSSNEALTPSQFSQIALQLRNNPHLAHNFFLFTVRHSLCCHSLFSYATIIHILSRSHLKAQAQELIQSAIRKFPDPSLSSPPPIFQTLIRTYRICNSAPFVFDLLVKACIESKRIEQATEIVRMLRSKKICPNISTCNSLIELVSKSRGCFAGYDLYKEIFCSSEKNVNENGKRLKVSGPNSNTFNVLMVGFLRDGLVEKVEEIWREMAGMNCVPNAFSYSVLMAAYCENGRMKDAERVWDEMGVEGLQHDIVAYNTIIGGFCEIGEVGRAEEKFRVMSLGGFESTCVTFEHLINGYCKIGDADTAILLYKDMCRKGFRPDGTTVDAMIKALCDSSKVSDALEIMTMAIKNPNIFPQRKSFEYLIKSLCQVGSMEEALKLQAEMIGNGHELDEEIYGAFIDGYVKQGNEEMARRLRVEMLTILIPTQNG</sequence>
<evidence type="ECO:0000313" key="5">
    <source>
        <dbReference type="RefSeq" id="XP_071935493.1"/>
    </source>
</evidence>
<evidence type="ECO:0008006" key="14">
    <source>
        <dbReference type="Google" id="ProtNLM"/>
    </source>
</evidence>
<evidence type="ECO:0000256" key="2">
    <source>
        <dbReference type="ARBA" id="ARBA00022737"/>
    </source>
</evidence>
<evidence type="ECO:0000256" key="1">
    <source>
        <dbReference type="ARBA" id="ARBA00007626"/>
    </source>
</evidence>
<feature type="repeat" description="PPR" evidence="3">
    <location>
        <begin position="466"/>
        <end position="500"/>
    </location>
</feature>
<evidence type="ECO:0000313" key="7">
    <source>
        <dbReference type="RefSeq" id="XP_071935495.1"/>
    </source>
</evidence>
<feature type="repeat" description="PPR" evidence="3">
    <location>
        <begin position="360"/>
        <end position="394"/>
    </location>
</feature>
<dbReference type="Pfam" id="PF13812">
    <property type="entry name" value="PPR_3"/>
    <property type="match status" value="1"/>
</dbReference>
<dbReference type="RefSeq" id="XP_071935501.1">
    <property type="nucleotide sequence ID" value="XM_072079400.1"/>
</dbReference>
<accession>A0ABM4WUN4</accession>
<dbReference type="PROSITE" id="PS51375">
    <property type="entry name" value="PPR"/>
    <property type="match status" value="5"/>
</dbReference>
<comment type="similarity">
    <text evidence="1">Belongs to the PPR family. P subfamily.</text>
</comment>
<dbReference type="NCBIfam" id="TIGR00756">
    <property type="entry name" value="PPR"/>
    <property type="match status" value="5"/>
</dbReference>